<comment type="caution">
    <text evidence="1">The sequence shown here is derived from an EMBL/GenBank/DDBJ whole genome shotgun (WGS) entry which is preliminary data.</text>
</comment>
<proteinExistence type="predicted"/>
<organism evidence="1">
    <name type="scientific">Thermofilum pendens</name>
    <dbReference type="NCBI Taxonomy" id="2269"/>
    <lineage>
        <taxon>Archaea</taxon>
        <taxon>Thermoproteota</taxon>
        <taxon>Thermoprotei</taxon>
        <taxon>Thermofilales</taxon>
        <taxon>Thermofilaceae</taxon>
        <taxon>Thermofilum</taxon>
    </lineage>
</organism>
<evidence type="ECO:0000313" key="1">
    <source>
        <dbReference type="EMBL" id="HHP04228.1"/>
    </source>
</evidence>
<name>A0A7J3X4T1_THEPE</name>
<dbReference type="EMBL" id="DRZM01000020">
    <property type="protein sequence ID" value="HHP04228.1"/>
    <property type="molecule type" value="Genomic_DNA"/>
</dbReference>
<protein>
    <submittedName>
        <fullName evidence="1">Uncharacterized protein</fullName>
    </submittedName>
</protein>
<dbReference type="AlphaFoldDB" id="A0A7J3X4T1"/>
<reference evidence="1" key="1">
    <citation type="journal article" date="2020" name="mSystems">
        <title>Genome- and Community-Level Interaction Insights into Carbon Utilization and Element Cycling Functions of Hydrothermarchaeota in Hydrothermal Sediment.</title>
        <authorList>
            <person name="Zhou Z."/>
            <person name="Liu Y."/>
            <person name="Xu W."/>
            <person name="Pan J."/>
            <person name="Luo Z.H."/>
            <person name="Li M."/>
        </authorList>
    </citation>
    <scope>NUCLEOTIDE SEQUENCE [LARGE SCALE GENOMIC DNA]</scope>
    <source>
        <strain evidence="1">SpSt-1125</strain>
    </source>
</reference>
<accession>A0A7J3X4T1</accession>
<sequence>MKKVPYLSFAIIFLVVIPLLTALKIPCPQNSACRTESVEGVKVLDVKAEFSGAHCKGLEYNVSVRVLNTAERAVEVFIQIDGWDLDFNIHVTGGYERVRLNPGEEKTVWAMLPIDSQTPKPSYFFNATVAPVGSSSPRSCRSVCRPGEQIPLYKYLLAAVVGGSP</sequence>
<gene>
    <name evidence="1" type="ORF">ENM88_00585</name>
</gene>